<dbReference type="Pfam" id="PF00999">
    <property type="entry name" value="Na_H_Exchanger"/>
    <property type="match status" value="1"/>
</dbReference>
<feature type="transmembrane region" description="Helical" evidence="7">
    <location>
        <begin position="338"/>
        <end position="357"/>
    </location>
</feature>
<dbReference type="InterPro" id="IPR006153">
    <property type="entry name" value="Cation/H_exchanger_TM"/>
</dbReference>
<keyword evidence="5" id="KW-0406">Ion transport</keyword>
<evidence type="ECO:0000256" key="6">
    <source>
        <dbReference type="ARBA" id="ARBA00023136"/>
    </source>
</evidence>
<dbReference type="GO" id="GO:0015297">
    <property type="term" value="F:antiporter activity"/>
    <property type="evidence" value="ECO:0007669"/>
    <property type="project" value="UniProtKB-KW"/>
</dbReference>
<evidence type="ECO:0000256" key="7">
    <source>
        <dbReference type="SAM" id="Phobius"/>
    </source>
</evidence>
<sequence length="368" mass="40343">MQSLLWLGLLMWLSLALVQLLSNRWQAAVVLIVGTLTGQAISFGQVQTGIDAPSLSQGISYLVLPWLIMQATLPLSFGVIKRQMIWLSFVGVGGFVFTLMVVACGLYYWVDHLGFPWQSALVVGTLLAMTDPMAVSALWRDRAKLSLLLESESVFGELLGFVALGVLLSDWQSAFAGSVWWQLLLSLVLGALLVKPLTWLCQCHGSLLLPVGYGVYYLSQAHLGLSAPLVLISLCLGMPKGLWLAGFARGSYWLGLSLVWILGFSLTLEMFSERAPMMAVAALLCWAARLMWLGVCHLSQRLSVRGSPRLTLAEWWQLPVHGPLALAVVLSLPTSLPAWWSIQSVCYGVIVAEILLWRPLLPAKRAIS</sequence>
<dbReference type="RefSeq" id="WP_136863664.1">
    <property type="nucleotide sequence ID" value="NZ_SWCJ01000008.1"/>
</dbReference>
<dbReference type="GO" id="GO:1902600">
    <property type="term" value="P:proton transmembrane transport"/>
    <property type="evidence" value="ECO:0007669"/>
    <property type="project" value="InterPro"/>
</dbReference>
<comment type="caution">
    <text evidence="9">The sequence shown here is derived from an EMBL/GenBank/DDBJ whole genome shotgun (WGS) entry which is preliminary data.</text>
</comment>
<name>A0A4U1BRQ9_9GAMM</name>
<evidence type="ECO:0000256" key="3">
    <source>
        <dbReference type="ARBA" id="ARBA00022692"/>
    </source>
</evidence>
<keyword evidence="2" id="KW-0050">Antiport</keyword>
<dbReference type="Proteomes" id="UP000305675">
    <property type="component" value="Unassembled WGS sequence"/>
</dbReference>
<keyword evidence="4 7" id="KW-1133">Transmembrane helix</keyword>
<evidence type="ECO:0000256" key="4">
    <source>
        <dbReference type="ARBA" id="ARBA00022989"/>
    </source>
</evidence>
<dbReference type="GO" id="GO:0016020">
    <property type="term" value="C:membrane"/>
    <property type="evidence" value="ECO:0007669"/>
    <property type="project" value="UniProtKB-SubCell"/>
</dbReference>
<feature type="transmembrane region" description="Helical" evidence="7">
    <location>
        <begin position="277"/>
        <end position="295"/>
    </location>
</feature>
<evidence type="ECO:0000259" key="8">
    <source>
        <dbReference type="Pfam" id="PF00999"/>
    </source>
</evidence>
<keyword evidence="3 7" id="KW-0812">Transmembrane</keyword>
<organism evidence="9 10">
    <name type="scientific">Ferrimonas aestuarii</name>
    <dbReference type="NCBI Taxonomy" id="2569539"/>
    <lineage>
        <taxon>Bacteria</taxon>
        <taxon>Pseudomonadati</taxon>
        <taxon>Pseudomonadota</taxon>
        <taxon>Gammaproteobacteria</taxon>
        <taxon>Alteromonadales</taxon>
        <taxon>Ferrimonadaceae</taxon>
        <taxon>Ferrimonas</taxon>
    </lineage>
</organism>
<keyword evidence="6 7" id="KW-0472">Membrane</keyword>
<feature type="transmembrane region" description="Helical" evidence="7">
    <location>
        <begin position="115"/>
        <end position="135"/>
    </location>
</feature>
<feature type="transmembrane region" description="Helical" evidence="7">
    <location>
        <begin position="87"/>
        <end position="109"/>
    </location>
</feature>
<comment type="subcellular location">
    <subcellularLocation>
        <location evidence="1">Membrane</location>
        <topology evidence="1">Multi-pass membrane protein</topology>
    </subcellularLocation>
</comment>
<reference evidence="9 10" key="1">
    <citation type="submission" date="2019-04" db="EMBL/GenBank/DDBJ databases">
        <authorList>
            <person name="Hwang J.C."/>
        </authorList>
    </citation>
    <scope>NUCLEOTIDE SEQUENCE [LARGE SCALE GENOMIC DNA]</scope>
    <source>
        <strain evidence="9 10">IMCC35002</strain>
    </source>
</reference>
<evidence type="ECO:0000313" key="9">
    <source>
        <dbReference type="EMBL" id="TKB54529.1"/>
    </source>
</evidence>
<evidence type="ECO:0000256" key="5">
    <source>
        <dbReference type="ARBA" id="ARBA00023065"/>
    </source>
</evidence>
<accession>A0A4U1BRQ9</accession>
<dbReference type="AlphaFoldDB" id="A0A4U1BRQ9"/>
<evidence type="ECO:0000256" key="2">
    <source>
        <dbReference type="ARBA" id="ARBA00022449"/>
    </source>
</evidence>
<feature type="transmembrane region" description="Helical" evidence="7">
    <location>
        <begin position="59"/>
        <end position="80"/>
    </location>
</feature>
<dbReference type="OrthoDB" id="6398755at2"/>
<dbReference type="EMBL" id="SWCJ01000008">
    <property type="protein sequence ID" value="TKB54529.1"/>
    <property type="molecule type" value="Genomic_DNA"/>
</dbReference>
<keyword evidence="2" id="KW-0813">Transport</keyword>
<gene>
    <name evidence="9" type="ORF">FCL42_12005</name>
</gene>
<feature type="domain" description="Cation/H+ exchanger transmembrane" evidence="8">
    <location>
        <begin position="33"/>
        <end position="194"/>
    </location>
</feature>
<protein>
    <recommendedName>
        <fullName evidence="8">Cation/H+ exchanger transmembrane domain-containing protein</fullName>
    </recommendedName>
</protein>
<feature type="transmembrane region" description="Helical" evidence="7">
    <location>
        <begin position="252"/>
        <end position="271"/>
    </location>
</feature>
<feature type="transmembrane region" description="Helical" evidence="7">
    <location>
        <begin position="147"/>
        <end position="168"/>
    </location>
</feature>
<feature type="transmembrane region" description="Helical" evidence="7">
    <location>
        <begin position="174"/>
        <end position="194"/>
    </location>
</feature>
<evidence type="ECO:0000256" key="1">
    <source>
        <dbReference type="ARBA" id="ARBA00004141"/>
    </source>
</evidence>
<keyword evidence="10" id="KW-1185">Reference proteome</keyword>
<proteinExistence type="predicted"/>
<evidence type="ECO:0000313" key="10">
    <source>
        <dbReference type="Proteomes" id="UP000305675"/>
    </source>
</evidence>